<dbReference type="OrthoDB" id="6890409at2"/>
<reference evidence="1 2" key="1">
    <citation type="journal article" date="2012" name="J. Bacteriol.">
        <title>Draft genome sequence of the cyanide-utilizing bacterium Pseudomonas fluorescens strain NCIMB 11764.</title>
        <authorList>
            <person name="Vilo C.A."/>
            <person name="Benedik M.J."/>
            <person name="Kunz D.A."/>
            <person name="Dong Q."/>
        </authorList>
    </citation>
    <scope>NUCLEOTIDE SEQUENCE [LARGE SCALE GENOMIC DNA]</scope>
    <source>
        <strain evidence="1 2">NCIMB 11764</strain>
    </source>
</reference>
<dbReference type="PROSITE" id="PS51257">
    <property type="entry name" value="PROKAR_LIPOPROTEIN"/>
    <property type="match status" value="1"/>
</dbReference>
<name>A0A0K1QKV5_PSEFL</name>
<proteinExistence type="predicted"/>
<dbReference type="EMBL" id="CP010945">
    <property type="protein sequence ID" value="AKV06095.1"/>
    <property type="molecule type" value="Genomic_DNA"/>
</dbReference>
<evidence type="ECO:0000313" key="2">
    <source>
        <dbReference type="Proteomes" id="UP000017175"/>
    </source>
</evidence>
<evidence type="ECO:0008006" key="3">
    <source>
        <dbReference type="Google" id="ProtNLM"/>
    </source>
</evidence>
<accession>A0A0K1QKV5</accession>
<sequence>MKIKISLVVMVLTALIGCGESTGNKVMPKAATTDAVYSEKTSQYLEEALGTPKAKRIELTFWNEAANPDTGYLSLVVDGGEKIRPVDNLGGYRRRTASSEGFKFIYSDGAWKAYVATGETSTHGENPQEFFNEVTGIIRRY</sequence>
<organism evidence="1 2">
    <name type="scientific">Pseudomonas fluorescens NCIMB 11764</name>
    <dbReference type="NCBI Taxonomy" id="1221522"/>
    <lineage>
        <taxon>Bacteria</taxon>
        <taxon>Pseudomonadati</taxon>
        <taxon>Pseudomonadota</taxon>
        <taxon>Gammaproteobacteria</taxon>
        <taxon>Pseudomonadales</taxon>
        <taxon>Pseudomonadaceae</taxon>
        <taxon>Pseudomonas</taxon>
    </lineage>
</organism>
<evidence type="ECO:0000313" key="1">
    <source>
        <dbReference type="EMBL" id="AKV06095.1"/>
    </source>
</evidence>
<protein>
    <recommendedName>
        <fullName evidence="3">Lipoprotein</fullName>
    </recommendedName>
</protein>
<dbReference type="Proteomes" id="UP000017175">
    <property type="component" value="Chromosome"/>
</dbReference>
<dbReference type="RefSeq" id="WP_017335974.1">
    <property type="nucleotide sequence ID" value="NZ_CP010945.1"/>
</dbReference>
<gene>
    <name evidence="1" type="ORF">B723_06670</name>
</gene>
<dbReference type="AlphaFoldDB" id="A0A0K1QKV5"/>